<reference evidence="2 3" key="1">
    <citation type="submission" date="2024-05" db="EMBL/GenBank/DDBJ databases">
        <title>A draft genome resource for the thread blight pathogen Marasmius tenuissimus strain MS-2.</title>
        <authorList>
            <person name="Yulfo-Soto G.E."/>
            <person name="Baruah I.K."/>
            <person name="Amoako-Attah I."/>
            <person name="Bukari Y."/>
            <person name="Meinhardt L.W."/>
            <person name="Bailey B.A."/>
            <person name="Cohen S.P."/>
        </authorList>
    </citation>
    <scope>NUCLEOTIDE SEQUENCE [LARGE SCALE GENOMIC DNA]</scope>
    <source>
        <strain evidence="2 3">MS-2</strain>
    </source>
</reference>
<evidence type="ECO:0000256" key="1">
    <source>
        <dbReference type="ARBA" id="ARBA00023002"/>
    </source>
</evidence>
<dbReference type="InterPro" id="IPR025337">
    <property type="entry name" value="Questin_oxidase-like"/>
</dbReference>
<accession>A0ABR2ZNQ1</accession>
<evidence type="ECO:0000313" key="3">
    <source>
        <dbReference type="Proteomes" id="UP001437256"/>
    </source>
</evidence>
<dbReference type="EMBL" id="JBBXMP010000102">
    <property type="protein sequence ID" value="KAL0062559.1"/>
    <property type="molecule type" value="Genomic_DNA"/>
</dbReference>
<evidence type="ECO:0008006" key="4">
    <source>
        <dbReference type="Google" id="ProtNLM"/>
    </source>
</evidence>
<name>A0ABR2ZNQ1_9AGAR</name>
<dbReference type="PANTHER" id="PTHR35870:SF1">
    <property type="entry name" value="PROTEIN, PUTATIVE (AFU_ORTHOLOGUE AFUA_5G03330)-RELATED"/>
    <property type="match status" value="1"/>
</dbReference>
<dbReference type="Proteomes" id="UP001437256">
    <property type="component" value="Unassembled WGS sequence"/>
</dbReference>
<organism evidence="2 3">
    <name type="scientific">Marasmius tenuissimus</name>
    <dbReference type="NCBI Taxonomy" id="585030"/>
    <lineage>
        <taxon>Eukaryota</taxon>
        <taxon>Fungi</taxon>
        <taxon>Dikarya</taxon>
        <taxon>Basidiomycota</taxon>
        <taxon>Agaricomycotina</taxon>
        <taxon>Agaricomycetes</taxon>
        <taxon>Agaricomycetidae</taxon>
        <taxon>Agaricales</taxon>
        <taxon>Marasmiineae</taxon>
        <taxon>Marasmiaceae</taxon>
        <taxon>Marasmius</taxon>
    </lineage>
</organism>
<dbReference type="PANTHER" id="PTHR35870">
    <property type="entry name" value="PROTEIN, PUTATIVE (AFU_ORTHOLOGUE AFUA_5G03330)-RELATED"/>
    <property type="match status" value="1"/>
</dbReference>
<sequence length="489" mass="54005">MSVGNILSKLFPRPSLSPSAISPHIFPGVTPESTKTVRNVLEDNYKKHHIFFNDKRFHNHIIHRALAVWALGGDAHVIQAGYDHDKSSQRPSYESPEPITRDNFKDHLGDENFYDGYLKYFVAELDQSSVGKVIEESVFSPAFNFAVENKFGEHPEMLSRFLDGLLHPMIHTGYGVEFDLPGTVAEGLAQTAVHKASSTAIVPPTAFSADSMPSDGSLSSRLYQMTFGSKNATAGKTSPHAFTTLARVLKDDKVKPGDPDAKSMYVAALEESGEAIHKHVSEWAEFDPSDPEIVKRKVEELQWVNVLFYAIPGFEAAENKEFKADFFTMHLVTSSLFLPSLIAPLSPASQHLLLRSYFASSLGWYIGRIGKKPLDIGRFFAADTATPALMPTPEKSAPNSLSAEASNPNPWLGIINQSINHLDDHLCKIQRALGHYSTLYGWRATEDSEFSATELEGAEKIDGTLFIRAAGLTAKRLAREQEGDGNPWD</sequence>
<keyword evidence="1" id="KW-0560">Oxidoreductase</keyword>
<protein>
    <recommendedName>
        <fullName evidence="4">HypA-like protein</fullName>
    </recommendedName>
</protein>
<comment type="caution">
    <text evidence="2">The sequence shown here is derived from an EMBL/GenBank/DDBJ whole genome shotgun (WGS) entry which is preliminary data.</text>
</comment>
<dbReference type="Pfam" id="PF14027">
    <property type="entry name" value="Questin_oxidase"/>
    <property type="match status" value="1"/>
</dbReference>
<evidence type="ECO:0000313" key="2">
    <source>
        <dbReference type="EMBL" id="KAL0062559.1"/>
    </source>
</evidence>
<keyword evidence="3" id="KW-1185">Reference proteome</keyword>
<gene>
    <name evidence="2" type="ORF">AAF712_010598</name>
</gene>
<proteinExistence type="predicted"/>